<evidence type="ECO:0000256" key="2">
    <source>
        <dbReference type="ARBA" id="ARBA00009810"/>
    </source>
</evidence>
<dbReference type="Pfam" id="PF07715">
    <property type="entry name" value="Plug"/>
    <property type="match status" value="1"/>
</dbReference>
<dbReference type="Gene3D" id="2.170.130.10">
    <property type="entry name" value="TonB-dependent receptor, plug domain"/>
    <property type="match status" value="1"/>
</dbReference>
<dbReference type="PANTHER" id="PTHR32552:SF74">
    <property type="entry name" value="HYDROXAMATE SIDEROPHORE RECEPTOR FHUE"/>
    <property type="match status" value="1"/>
</dbReference>
<dbReference type="InterPro" id="IPR037066">
    <property type="entry name" value="Plug_dom_sf"/>
</dbReference>
<dbReference type="EMBL" id="RAXT01000020">
    <property type="protein sequence ID" value="RKG37465.1"/>
    <property type="molecule type" value="Genomic_DNA"/>
</dbReference>
<dbReference type="CDD" id="cd01347">
    <property type="entry name" value="ligand_gated_channel"/>
    <property type="match status" value="1"/>
</dbReference>
<evidence type="ECO:0000313" key="15">
    <source>
        <dbReference type="EMBL" id="RKG37465.1"/>
    </source>
</evidence>
<keyword evidence="9 10" id="KW-0998">Cell outer membrane</keyword>
<comment type="caution">
    <text evidence="15">The sequence shown here is derived from an EMBL/GenBank/DDBJ whole genome shotgun (WGS) entry which is preliminary data.</text>
</comment>
<evidence type="ECO:0000259" key="14">
    <source>
        <dbReference type="Pfam" id="PF07715"/>
    </source>
</evidence>
<dbReference type="InterPro" id="IPR039426">
    <property type="entry name" value="TonB-dep_rcpt-like"/>
</dbReference>
<comment type="subcellular location">
    <subcellularLocation>
        <location evidence="1 10">Cell outer membrane</location>
        <topology evidence="1 10">Multi-pass membrane protein</topology>
    </subcellularLocation>
</comment>
<evidence type="ECO:0000256" key="8">
    <source>
        <dbReference type="ARBA" id="ARBA00023170"/>
    </source>
</evidence>
<evidence type="ECO:0000256" key="9">
    <source>
        <dbReference type="ARBA" id="ARBA00023237"/>
    </source>
</evidence>
<evidence type="ECO:0000256" key="12">
    <source>
        <dbReference type="SAM" id="SignalP"/>
    </source>
</evidence>
<evidence type="ECO:0000256" key="3">
    <source>
        <dbReference type="ARBA" id="ARBA00022448"/>
    </source>
</evidence>
<evidence type="ECO:0000313" key="16">
    <source>
        <dbReference type="Proteomes" id="UP000280405"/>
    </source>
</evidence>
<sequence length="722" mass="80343">MFSSPYAKKALALSIKIAILSSFTSVSLNVLAIEAQQDSSILAEQANKTQQLQTITLQATQENSSSENSKSYTHHQAKTATKLDLALRETPQNVKVYTKEYLDDRNITSFQSLMNNITGVTASRTDERQNNYARGFAVDYYLIDGLPSTMSLGEGDLDLSIFDRVEVVKGANGLMTGAGNPAMGLNMIRKHADSKELTGTLQASGGSWDNYSSSIDLSSGLNEDGSFRGRVFVKHSDEDSFMDHYEKSRNIAYVALDYDVTDSTSFSLAATYQELERNGIRWGGMPAFYTDGTKTHFDRDLTVTSDWTYWNIDTQAVFASLKQNLFNDINLNVAYAYRRDDKDTALLYFGGKVDKATGLGNIKASTYSSRATTEENNVDVYVNMPFSIANREQEILIGGSWNRNELLKSYYGNPVIDNYILDFNDLDTSVVGSISTTNRLSPYQTTQSGAYVAGKFSLLDRLKMVAGARLSNWEYEIETGTGSREFKDELTPYIGFVYDVLPEHSLYASYTDIFKPQNNRTPTGDYLDPILGKNYETGVKSEFFDGRLNTALSIFRIEQSNVAEKIDGQFVETSKTEQAYRAVDGVVSKGFEFEVDGEISEQWAVNLGIANFEAKDAKGTKVNTDNARTMANLFVKYMQNQWNAGIGLNYRSQVTSGTGATKIEQGDIVLASAMLGYQVDPNIKVQLNIDNLFDKTYYEGIGANRMNYGAPRNTTLSVQYKF</sequence>
<keyword evidence="8 15" id="KW-0675">Receptor</keyword>
<reference evidence="15 16" key="1">
    <citation type="submission" date="2018-09" db="EMBL/GenBank/DDBJ databases">
        <title>The draft genome of Acinetobacter spp. strains.</title>
        <authorList>
            <person name="Qin J."/>
            <person name="Feng Y."/>
            <person name="Zong Z."/>
        </authorList>
    </citation>
    <scope>NUCLEOTIDE SEQUENCE [LARGE SCALE GENOMIC DNA]</scope>
    <source>
        <strain evidence="15 16">WCHAc060115</strain>
    </source>
</reference>
<dbReference type="GO" id="GO:0038023">
    <property type="term" value="F:signaling receptor activity"/>
    <property type="evidence" value="ECO:0007669"/>
    <property type="project" value="InterPro"/>
</dbReference>
<dbReference type="OrthoDB" id="8663017at2"/>
<keyword evidence="4 10" id="KW-1134">Transmembrane beta strand</keyword>
<evidence type="ECO:0000256" key="1">
    <source>
        <dbReference type="ARBA" id="ARBA00004571"/>
    </source>
</evidence>
<dbReference type="InterPro" id="IPR012910">
    <property type="entry name" value="Plug_dom"/>
</dbReference>
<dbReference type="Proteomes" id="UP000280405">
    <property type="component" value="Unassembled WGS sequence"/>
</dbReference>
<feature type="signal peptide" evidence="12">
    <location>
        <begin position="1"/>
        <end position="32"/>
    </location>
</feature>
<dbReference type="SUPFAM" id="SSF56935">
    <property type="entry name" value="Porins"/>
    <property type="match status" value="1"/>
</dbReference>
<organism evidence="15 16">
    <name type="scientific">Acinetobacter rongchengensis</name>
    <dbReference type="NCBI Taxonomy" id="2419601"/>
    <lineage>
        <taxon>Bacteria</taxon>
        <taxon>Pseudomonadati</taxon>
        <taxon>Pseudomonadota</taxon>
        <taxon>Gammaproteobacteria</taxon>
        <taxon>Moraxellales</taxon>
        <taxon>Moraxellaceae</taxon>
        <taxon>Acinetobacter</taxon>
    </lineage>
</organism>
<accession>A0A3A8ESB8</accession>
<dbReference type="AlphaFoldDB" id="A0A3A8ESB8"/>
<dbReference type="GO" id="GO:0009279">
    <property type="term" value="C:cell outer membrane"/>
    <property type="evidence" value="ECO:0007669"/>
    <property type="project" value="UniProtKB-SubCell"/>
</dbReference>
<proteinExistence type="inferred from homology"/>
<dbReference type="GO" id="GO:0015344">
    <property type="term" value="F:siderophore uptake transmembrane transporter activity"/>
    <property type="evidence" value="ECO:0007669"/>
    <property type="project" value="TreeGrafter"/>
</dbReference>
<protein>
    <submittedName>
        <fullName evidence="15">TonB-dependent siderophore receptor</fullName>
    </submittedName>
</protein>
<dbReference type="PROSITE" id="PS52016">
    <property type="entry name" value="TONB_DEPENDENT_REC_3"/>
    <property type="match status" value="1"/>
</dbReference>
<keyword evidence="12" id="KW-0732">Signal</keyword>
<keyword evidence="6 11" id="KW-0798">TonB box</keyword>
<evidence type="ECO:0000256" key="11">
    <source>
        <dbReference type="RuleBase" id="RU003357"/>
    </source>
</evidence>
<dbReference type="InterPro" id="IPR010105">
    <property type="entry name" value="TonB_sidphr_rcpt"/>
</dbReference>
<dbReference type="InterPro" id="IPR000531">
    <property type="entry name" value="Beta-barrel_TonB"/>
</dbReference>
<evidence type="ECO:0000256" key="10">
    <source>
        <dbReference type="PROSITE-ProRule" id="PRU01360"/>
    </source>
</evidence>
<comment type="similarity">
    <text evidence="2 10 11">Belongs to the TonB-dependent receptor family.</text>
</comment>
<feature type="chain" id="PRO_5017461695" evidence="12">
    <location>
        <begin position="33"/>
        <end position="722"/>
    </location>
</feature>
<keyword evidence="5 10" id="KW-0812">Transmembrane</keyword>
<evidence type="ECO:0000256" key="4">
    <source>
        <dbReference type="ARBA" id="ARBA00022452"/>
    </source>
</evidence>
<evidence type="ECO:0000259" key="13">
    <source>
        <dbReference type="Pfam" id="PF00593"/>
    </source>
</evidence>
<evidence type="ECO:0000256" key="6">
    <source>
        <dbReference type="ARBA" id="ARBA00023077"/>
    </source>
</evidence>
<dbReference type="InterPro" id="IPR036942">
    <property type="entry name" value="Beta-barrel_TonB_sf"/>
</dbReference>
<evidence type="ECO:0000256" key="5">
    <source>
        <dbReference type="ARBA" id="ARBA00022692"/>
    </source>
</evidence>
<feature type="domain" description="TonB-dependent receptor-like beta-barrel" evidence="13">
    <location>
        <begin position="288"/>
        <end position="692"/>
    </location>
</feature>
<keyword evidence="7 10" id="KW-0472">Membrane</keyword>
<dbReference type="Gene3D" id="2.40.170.20">
    <property type="entry name" value="TonB-dependent receptor, beta-barrel domain"/>
    <property type="match status" value="1"/>
</dbReference>
<evidence type="ECO:0000256" key="7">
    <source>
        <dbReference type="ARBA" id="ARBA00023136"/>
    </source>
</evidence>
<name>A0A3A8ESB8_9GAMM</name>
<dbReference type="PANTHER" id="PTHR32552">
    <property type="entry name" value="FERRICHROME IRON RECEPTOR-RELATED"/>
    <property type="match status" value="1"/>
</dbReference>
<feature type="domain" description="TonB-dependent receptor plug" evidence="14">
    <location>
        <begin position="87"/>
        <end position="182"/>
    </location>
</feature>
<dbReference type="Pfam" id="PF00593">
    <property type="entry name" value="TonB_dep_Rec_b-barrel"/>
    <property type="match status" value="1"/>
</dbReference>
<keyword evidence="3 10" id="KW-0813">Transport</keyword>
<keyword evidence="16" id="KW-1185">Reference proteome</keyword>
<dbReference type="RefSeq" id="WP_120384286.1">
    <property type="nucleotide sequence ID" value="NZ_RAXT01000020.1"/>
</dbReference>
<gene>
    <name evidence="15" type="ORF">D7V20_10735</name>
</gene>
<dbReference type="NCBIfam" id="TIGR01783">
    <property type="entry name" value="TonB-siderophor"/>
    <property type="match status" value="1"/>
</dbReference>
<dbReference type="GO" id="GO:0015891">
    <property type="term" value="P:siderophore transport"/>
    <property type="evidence" value="ECO:0007669"/>
    <property type="project" value="InterPro"/>
</dbReference>